<dbReference type="GO" id="GO:0003723">
    <property type="term" value="F:RNA binding"/>
    <property type="evidence" value="ECO:0007669"/>
    <property type="project" value="UniProtKB-KW"/>
</dbReference>
<dbReference type="PANTHER" id="PTHR17972">
    <property type="entry name" value="NUCLEOLAR RNA-ASSOCIATED PROTEIN"/>
    <property type="match status" value="1"/>
</dbReference>
<protein>
    <recommendedName>
        <fullName evidence="1">U3 small nucleolar RNA-associated protein 22</fullName>
    </recommendedName>
</protein>
<evidence type="ECO:0000313" key="4">
    <source>
        <dbReference type="Proteomes" id="UP001139887"/>
    </source>
</evidence>
<proteinExistence type="inferred from homology"/>
<accession>A0A9W8LWD3</accession>
<feature type="non-terminal residue" evidence="3">
    <location>
        <position position="1"/>
    </location>
</feature>
<dbReference type="InterPro" id="IPR035371">
    <property type="entry name" value="Nrap_D6"/>
</dbReference>
<dbReference type="OrthoDB" id="10251401at2759"/>
<reference evidence="3" key="1">
    <citation type="submission" date="2022-07" db="EMBL/GenBank/DDBJ databases">
        <title>Phylogenomic reconstructions and comparative analyses of Kickxellomycotina fungi.</title>
        <authorList>
            <person name="Reynolds N.K."/>
            <person name="Stajich J.E."/>
            <person name="Barry K."/>
            <person name="Grigoriev I.V."/>
            <person name="Crous P."/>
            <person name="Smith M.E."/>
        </authorList>
    </citation>
    <scope>NUCLEOTIDE SEQUENCE</scope>
    <source>
        <strain evidence="3">NRRL 1566</strain>
    </source>
</reference>
<dbReference type="GO" id="GO:0006409">
    <property type="term" value="P:tRNA export from nucleus"/>
    <property type="evidence" value="ECO:0007669"/>
    <property type="project" value="TreeGrafter"/>
</dbReference>
<dbReference type="GO" id="GO:0034456">
    <property type="term" value="C:UTP-C complex"/>
    <property type="evidence" value="ECO:0007669"/>
    <property type="project" value="TreeGrafter"/>
</dbReference>
<keyword evidence="1" id="KW-0694">RNA-binding</keyword>
<keyword evidence="1" id="KW-0698">rRNA processing</keyword>
<name>A0A9W8LWD3_9FUNG</name>
<dbReference type="Gene3D" id="3.30.70.3030">
    <property type="match status" value="1"/>
</dbReference>
<evidence type="ECO:0000256" key="1">
    <source>
        <dbReference type="RuleBase" id="RU364032"/>
    </source>
</evidence>
<comment type="subcellular location">
    <subcellularLocation>
        <location evidence="1">Nucleus</location>
        <location evidence="1">Nucleolus</location>
    </subcellularLocation>
</comment>
<dbReference type="Pfam" id="PF17407">
    <property type="entry name" value="Nrap_D6"/>
    <property type="match status" value="1"/>
</dbReference>
<organism evidence="3 4">
    <name type="scientific">Coemansia brasiliensis</name>
    <dbReference type="NCBI Taxonomy" id="2650707"/>
    <lineage>
        <taxon>Eukaryota</taxon>
        <taxon>Fungi</taxon>
        <taxon>Fungi incertae sedis</taxon>
        <taxon>Zoopagomycota</taxon>
        <taxon>Kickxellomycotina</taxon>
        <taxon>Kickxellomycetes</taxon>
        <taxon>Kickxellales</taxon>
        <taxon>Kickxellaceae</taxon>
        <taxon>Coemansia</taxon>
    </lineage>
</organism>
<comment type="caution">
    <text evidence="3">The sequence shown here is derived from an EMBL/GenBank/DDBJ whole genome shotgun (WGS) entry which is preliminary data.</text>
</comment>
<dbReference type="GO" id="GO:0032545">
    <property type="term" value="C:CURI complex"/>
    <property type="evidence" value="ECO:0007669"/>
    <property type="project" value="TreeGrafter"/>
</dbReference>
<keyword evidence="1" id="KW-0539">Nucleus</keyword>
<dbReference type="InterPro" id="IPR005554">
    <property type="entry name" value="NOL6/Upt22"/>
</dbReference>
<keyword evidence="1" id="KW-0690">Ribosome biogenesis</keyword>
<comment type="similarity">
    <text evidence="1">Belongs to the NRAP family.</text>
</comment>
<keyword evidence="4" id="KW-1185">Reference proteome</keyword>
<dbReference type="EMBL" id="JANBUW010002094">
    <property type="protein sequence ID" value="KAJ2841658.1"/>
    <property type="molecule type" value="Genomic_DNA"/>
</dbReference>
<evidence type="ECO:0000313" key="3">
    <source>
        <dbReference type="EMBL" id="KAJ2841658.1"/>
    </source>
</evidence>
<evidence type="ECO:0000259" key="2">
    <source>
        <dbReference type="Pfam" id="PF17407"/>
    </source>
</evidence>
<dbReference type="GO" id="GO:0032040">
    <property type="term" value="C:small-subunit processome"/>
    <property type="evidence" value="ECO:0007669"/>
    <property type="project" value="TreeGrafter"/>
</dbReference>
<dbReference type="PANTHER" id="PTHR17972:SF0">
    <property type="entry name" value="NUCLEOLAR PROTEIN 6"/>
    <property type="match status" value="1"/>
</dbReference>
<feature type="domain" description="Nrap protein" evidence="2">
    <location>
        <begin position="20"/>
        <end position="152"/>
    </location>
</feature>
<keyword evidence="1" id="KW-0687">Ribonucleoprotein</keyword>
<dbReference type="AlphaFoldDB" id="A0A9W8LWD3"/>
<gene>
    <name evidence="3" type="primary">UTP22_2</name>
    <name evidence="3" type="ORF">IWW36_006185</name>
</gene>
<dbReference type="Proteomes" id="UP001139887">
    <property type="component" value="Unassembled WGS sequence"/>
</dbReference>
<sequence length="157" mass="17637">LDKSVVCRQFDQPPSLVHSTAITESSHETKEVFKNLLPEMQQQHTQTVRVKQHSNLFGQPNMVGFDPVSLFVRDLVNVYRDSVLFFYDMYGGRHIAGLWNPATMQNSAFAATMNTNMMPKPDDKVGSKPAVAVNKQSVIEEIIRLGEGLVEDCVVQK</sequence>
<dbReference type="GO" id="GO:0006364">
    <property type="term" value="P:rRNA processing"/>
    <property type="evidence" value="ECO:0007669"/>
    <property type="project" value="UniProtKB-KW"/>
</dbReference>